<dbReference type="Proteomes" id="UP000682733">
    <property type="component" value="Unassembled WGS sequence"/>
</dbReference>
<keyword evidence="5" id="KW-0812">Transmembrane</keyword>
<proteinExistence type="inferred from homology"/>
<dbReference type="Proteomes" id="UP000663829">
    <property type="component" value="Unassembled WGS sequence"/>
</dbReference>
<dbReference type="InterPro" id="IPR031568">
    <property type="entry name" value="Pet117"/>
</dbReference>
<accession>A0A814LZ50</accession>
<keyword evidence="3" id="KW-0809">Transit peptide</keyword>
<name>A0A814LZ50_9BILA</name>
<evidence type="ECO:0000313" key="10">
    <source>
        <dbReference type="Proteomes" id="UP000663829"/>
    </source>
</evidence>
<dbReference type="PANTHER" id="PTHR28163:SF1">
    <property type="entry name" value="PROTEIN PET117 HOMOLOG, MITOCHONDRIAL"/>
    <property type="match status" value="1"/>
</dbReference>
<evidence type="ECO:0000313" key="6">
    <source>
        <dbReference type="EMBL" id="CAF0937313.1"/>
    </source>
</evidence>
<protein>
    <submittedName>
        <fullName evidence="7">Uncharacterized protein</fullName>
    </submittedName>
</protein>
<evidence type="ECO:0000256" key="2">
    <source>
        <dbReference type="ARBA" id="ARBA00008197"/>
    </source>
</evidence>
<dbReference type="OrthoDB" id="10030923at2759"/>
<dbReference type="EMBL" id="CAJNOK010004426">
    <property type="protein sequence ID" value="CAF0937313.1"/>
    <property type="molecule type" value="Genomic_DNA"/>
</dbReference>
<evidence type="ECO:0000256" key="3">
    <source>
        <dbReference type="ARBA" id="ARBA00022946"/>
    </source>
</evidence>
<keyword evidence="4" id="KW-0496">Mitochondrion</keyword>
<evidence type="ECO:0000313" key="7">
    <source>
        <dbReference type="EMBL" id="CAF1070418.1"/>
    </source>
</evidence>
<keyword evidence="10" id="KW-1185">Reference proteome</keyword>
<evidence type="ECO:0000256" key="1">
    <source>
        <dbReference type="ARBA" id="ARBA00004173"/>
    </source>
</evidence>
<organism evidence="7 10">
    <name type="scientific">Didymodactylos carnosus</name>
    <dbReference type="NCBI Taxonomy" id="1234261"/>
    <lineage>
        <taxon>Eukaryota</taxon>
        <taxon>Metazoa</taxon>
        <taxon>Spiralia</taxon>
        <taxon>Gnathifera</taxon>
        <taxon>Rotifera</taxon>
        <taxon>Eurotatoria</taxon>
        <taxon>Bdelloidea</taxon>
        <taxon>Philodinida</taxon>
        <taxon>Philodinidae</taxon>
        <taxon>Didymodactylos</taxon>
    </lineage>
</organism>
<dbReference type="GO" id="GO:0005739">
    <property type="term" value="C:mitochondrion"/>
    <property type="evidence" value="ECO:0007669"/>
    <property type="project" value="UniProtKB-SubCell"/>
</dbReference>
<evidence type="ECO:0000256" key="4">
    <source>
        <dbReference type="ARBA" id="ARBA00023128"/>
    </source>
</evidence>
<comment type="subcellular location">
    <subcellularLocation>
        <location evidence="1">Mitochondrion</location>
    </subcellularLocation>
</comment>
<feature type="transmembrane region" description="Helical" evidence="5">
    <location>
        <begin position="6"/>
        <end position="25"/>
    </location>
</feature>
<sequence length="77" mass="9468">MSTNAKIFFASSVLITSAVIYYVHYSIEEERQRKRVNIIRDIESKEKEQQRRVNMFEYEQQLKLQEQLIERDKQEFH</sequence>
<evidence type="ECO:0000256" key="5">
    <source>
        <dbReference type="SAM" id="Phobius"/>
    </source>
</evidence>
<dbReference type="Proteomes" id="UP000677228">
    <property type="component" value="Unassembled WGS sequence"/>
</dbReference>
<dbReference type="EMBL" id="CAJOBC010004695">
    <property type="protein sequence ID" value="CAF3837569.1"/>
    <property type="molecule type" value="Genomic_DNA"/>
</dbReference>
<dbReference type="PANTHER" id="PTHR28163">
    <property type="entry name" value="PROTEIN PET117 HOMOLOG, MITOCHONDRIAL"/>
    <property type="match status" value="1"/>
</dbReference>
<dbReference type="Proteomes" id="UP000681722">
    <property type="component" value="Unassembled WGS sequence"/>
</dbReference>
<gene>
    <name evidence="7" type="ORF">GPM918_LOCUS17245</name>
    <name evidence="6" type="ORF">OVA965_LOCUS11449</name>
    <name evidence="9" type="ORF">SRO942_LOCUS17244</name>
    <name evidence="8" type="ORF">TMI583_LOCUS11448</name>
</gene>
<dbReference type="EMBL" id="CAJOBA010004429">
    <property type="protein sequence ID" value="CAF3712768.1"/>
    <property type="molecule type" value="Genomic_DNA"/>
</dbReference>
<dbReference type="GO" id="GO:0033617">
    <property type="term" value="P:mitochondrial respiratory chain complex IV assembly"/>
    <property type="evidence" value="ECO:0007669"/>
    <property type="project" value="TreeGrafter"/>
</dbReference>
<comment type="similarity">
    <text evidence="2">Belongs to the PET117 family.</text>
</comment>
<comment type="caution">
    <text evidence="7">The sequence shown here is derived from an EMBL/GenBank/DDBJ whole genome shotgun (WGS) entry which is preliminary data.</text>
</comment>
<evidence type="ECO:0000313" key="8">
    <source>
        <dbReference type="EMBL" id="CAF3712768.1"/>
    </source>
</evidence>
<keyword evidence="5" id="KW-0472">Membrane</keyword>
<reference evidence="7" key="1">
    <citation type="submission" date="2021-02" db="EMBL/GenBank/DDBJ databases">
        <authorList>
            <person name="Nowell W R."/>
        </authorList>
    </citation>
    <scope>NUCLEOTIDE SEQUENCE</scope>
</reference>
<keyword evidence="5" id="KW-1133">Transmembrane helix</keyword>
<dbReference type="Pfam" id="PF15786">
    <property type="entry name" value="PET117"/>
    <property type="match status" value="1"/>
</dbReference>
<evidence type="ECO:0000313" key="9">
    <source>
        <dbReference type="EMBL" id="CAF3837569.1"/>
    </source>
</evidence>
<dbReference type="AlphaFoldDB" id="A0A814LZ50"/>
<dbReference type="EMBL" id="CAJNOQ010004695">
    <property type="protein sequence ID" value="CAF1070418.1"/>
    <property type="molecule type" value="Genomic_DNA"/>
</dbReference>